<feature type="non-terminal residue" evidence="1">
    <location>
        <position position="82"/>
    </location>
</feature>
<accession>A0A820B9Y6</accession>
<dbReference type="EMBL" id="CAJOBB010007951">
    <property type="protein sequence ID" value="CAF4197943.1"/>
    <property type="molecule type" value="Genomic_DNA"/>
</dbReference>
<sequence>MLFYLLNIHSKSLYILQSWKNETIFNDSKECYIILRERSGRLGNRLFMFASAYGLSLKHSCQLYIDRNIIDELQTSFDMNLT</sequence>
<proteinExistence type="predicted"/>
<name>A0A820B9Y6_9BILA</name>
<gene>
    <name evidence="1" type="ORF">KXQ929_LOCUS39927</name>
</gene>
<evidence type="ECO:0000313" key="1">
    <source>
        <dbReference type="EMBL" id="CAF4197943.1"/>
    </source>
</evidence>
<organism evidence="1 2">
    <name type="scientific">Adineta steineri</name>
    <dbReference type="NCBI Taxonomy" id="433720"/>
    <lineage>
        <taxon>Eukaryota</taxon>
        <taxon>Metazoa</taxon>
        <taxon>Spiralia</taxon>
        <taxon>Gnathifera</taxon>
        <taxon>Rotifera</taxon>
        <taxon>Eurotatoria</taxon>
        <taxon>Bdelloidea</taxon>
        <taxon>Adinetida</taxon>
        <taxon>Adinetidae</taxon>
        <taxon>Adineta</taxon>
    </lineage>
</organism>
<reference evidence="1" key="1">
    <citation type="submission" date="2021-02" db="EMBL/GenBank/DDBJ databases">
        <authorList>
            <person name="Nowell W R."/>
        </authorList>
    </citation>
    <scope>NUCLEOTIDE SEQUENCE</scope>
</reference>
<dbReference type="AlphaFoldDB" id="A0A820B9Y6"/>
<dbReference type="Proteomes" id="UP000663868">
    <property type="component" value="Unassembled WGS sequence"/>
</dbReference>
<protein>
    <submittedName>
        <fullName evidence="1">Uncharacterized protein</fullName>
    </submittedName>
</protein>
<evidence type="ECO:0000313" key="2">
    <source>
        <dbReference type="Proteomes" id="UP000663868"/>
    </source>
</evidence>
<comment type="caution">
    <text evidence="1">The sequence shown here is derived from an EMBL/GenBank/DDBJ whole genome shotgun (WGS) entry which is preliminary data.</text>
</comment>